<comment type="subunit">
    <text evidence="6">The basal body constitutes a major portion of the flagellar organelle and consists of a number of rings mounted on a central rod.</text>
</comment>
<evidence type="ECO:0000256" key="2">
    <source>
        <dbReference type="ARBA" id="ARBA00009677"/>
    </source>
</evidence>
<dbReference type="InterPro" id="IPR006300">
    <property type="entry name" value="FlgB"/>
</dbReference>
<keyword evidence="8" id="KW-0966">Cell projection</keyword>
<protein>
    <recommendedName>
        <fullName evidence="3 6">Flagellar basal body rod protein FlgB</fullName>
    </recommendedName>
</protein>
<evidence type="ECO:0000256" key="3">
    <source>
        <dbReference type="ARBA" id="ARBA00014376"/>
    </source>
</evidence>
<dbReference type="RefSeq" id="WP_201074204.1">
    <property type="nucleotide sequence ID" value="NZ_CP067420.1"/>
</dbReference>
<comment type="similarity">
    <text evidence="2 6">Belongs to the flagella basal body rod proteins family.</text>
</comment>
<accession>A0ABX7B3D1</accession>
<keyword evidence="8" id="KW-0282">Flagellum</keyword>
<dbReference type="InterPro" id="IPR001444">
    <property type="entry name" value="Flag_bb_rod_N"/>
</dbReference>
<feature type="domain" description="Flagellar basal body rod protein N-terminal" evidence="7">
    <location>
        <begin position="22"/>
        <end position="39"/>
    </location>
</feature>
<keyword evidence="8" id="KW-0969">Cilium</keyword>
<dbReference type="Proteomes" id="UP000595197">
    <property type="component" value="Chromosome"/>
</dbReference>
<dbReference type="NCBIfam" id="TIGR01396">
    <property type="entry name" value="FlgB"/>
    <property type="match status" value="1"/>
</dbReference>
<sequence>MDLGNTGLFKLMKGKLDWLTERQQVLAQNIANADTPRYRPSDLTGFTFDNALSQTRQLAPRMTAVGHMSGSVAARGSDVREDRPKNNFEVAPDGNSVVLEEQMSKVADTGMTYQLVTNLYRKHVGLMRTAIGRGGV</sequence>
<keyword evidence="9" id="KW-1185">Reference proteome</keyword>
<evidence type="ECO:0000256" key="1">
    <source>
        <dbReference type="ARBA" id="ARBA00004117"/>
    </source>
</evidence>
<dbReference type="EMBL" id="CP067420">
    <property type="protein sequence ID" value="QQP88807.1"/>
    <property type="molecule type" value="Genomic_DNA"/>
</dbReference>
<evidence type="ECO:0000256" key="5">
    <source>
        <dbReference type="ARBA" id="ARBA00024934"/>
    </source>
</evidence>
<evidence type="ECO:0000313" key="8">
    <source>
        <dbReference type="EMBL" id="QQP88807.1"/>
    </source>
</evidence>
<name>A0ABX7B3D1_9PROT</name>
<evidence type="ECO:0000259" key="7">
    <source>
        <dbReference type="Pfam" id="PF00460"/>
    </source>
</evidence>
<gene>
    <name evidence="8" type="primary">flgB</name>
    <name evidence="8" type="ORF">IGS68_22770</name>
</gene>
<comment type="subcellular location">
    <subcellularLocation>
        <location evidence="1 6">Bacterial flagellum basal body</location>
    </subcellularLocation>
</comment>
<reference evidence="8" key="1">
    <citation type="submission" date="2021-02" db="EMBL/GenBank/DDBJ databases">
        <title>Skermanella TT6 skin isolate.</title>
        <authorList>
            <person name="Lee K."/>
            <person name="Ganzorig M."/>
        </authorList>
    </citation>
    <scope>NUCLEOTIDE SEQUENCE</scope>
    <source>
        <strain evidence="8">TT6</strain>
    </source>
</reference>
<dbReference type="PIRSF" id="PIRSF002889">
    <property type="entry name" value="Rod_FlgB"/>
    <property type="match status" value="1"/>
</dbReference>
<organism evidence="8 9">
    <name type="scientific">Skermanella cutis</name>
    <dbReference type="NCBI Taxonomy" id="2775420"/>
    <lineage>
        <taxon>Bacteria</taxon>
        <taxon>Pseudomonadati</taxon>
        <taxon>Pseudomonadota</taxon>
        <taxon>Alphaproteobacteria</taxon>
        <taxon>Rhodospirillales</taxon>
        <taxon>Azospirillaceae</taxon>
        <taxon>Skermanella</taxon>
    </lineage>
</organism>
<evidence type="ECO:0000313" key="9">
    <source>
        <dbReference type="Proteomes" id="UP000595197"/>
    </source>
</evidence>
<proteinExistence type="inferred from homology"/>
<evidence type="ECO:0000256" key="6">
    <source>
        <dbReference type="PIRNR" id="PIRNR002889"/>
    </source>
</evidence>
<evidence type="ECO:0000256" key="4">
    <source>
        <dbReference type="ARBA" id="ARBA00023143"/>
    </source>
</evidence>
<keyword evidence="4 6" id="KW-0975">Bacterial flagellum</keyword>
<comment type="function">
    <text evidence="5 6">Structural component of flagellum, the bacterial motility apparatus. Part of the rod structure of flagellar basal body.</text>
</comment>
<dbReference type="Pfam" id="PF00460">
    <property type="entry name" value="Flg_bb_rod"/>
    <property type="match status" value="1"/>
</dbReference>